<dbReference type="PANTHER" id="PTHR24232:SF97">
    <property type="entry name" value="G-PROTEIN COUPLED RECEPTORS FAMILY 1 PROFILE DOMAIN-CONTAINING PROTEIN"/>
    <property type="match status" value="1"/>
</dbReference>
<dbReference type="AlphaFoldDB" id="A0A8C3GDG9"/>
<dbReference type="GO" id="GO:0004950">
    <property type="term" value="F:chemokine receptor activity"/>
    <property type="evidence" value="ECO:0007669"/>
    <property type="project" value="InterPro"/>
</dbReference>
<feature type="signal peptide" evidence="12">
    <location>
        <begin position="1"/>
        <end position="39"/>
    </location>
</feature>
<evidence type="ECO:0000313" key="14">
    <source>
        <dbReference type="Ensembl" id="ENSCMMP00000001235.1"/>
    </source>
</evidence>
<dbReference type="Ensembl" id="ENSCMMT00000001391.1">
    <property type="protein sequence ID" value="ENSCMMP00000001235.1"/>
    <property type="gene ID" value="ENSCMMG00000000836.1"/>
</dbReference>
<feature type="chain" id="PRO_5034139583" evidence="12">
    <location>
        <begin position="40"/>
        <end position="369"/>
    </location>
</feature>
<feature type="domain" description="G-protein coupled receptors family 1 profile" evidence="13">
    <location>
        <begin position="95"/>
        <end position="337"/>
    </location>
</feature>
<keyword evidence="6 11" id="KW-0472">Membrane</keyword>
<keyword evidence="15" id="KW-1185">Reference proteome</keyword>
<feature type="transmembrane region" description="Helical" evidence="11">
    <location>
        <begin position="192"/>
        <end position="211"/>
    </location>
</feature>
<accession>A0A8C3GDG9</accession>
<evidence type="ECO:0000256" key="7">
    <source>
        <dbReference type="ARBA" id="ARBA00023170"/>
    </source>
</evidence>
<dbReference type="PROSITE" id="PS00237">
    <property type="entry name" value="G_PROTEIN_RECEP_F1_1"/>
    <property type="match status" value="1"/>
</dbReference>
<keyword evidence="5 10" id="KW-0297">G-protein coupled receptor</keyword>
<evidence type="ECO:0000256" key="10">
    <source>
        <dbReference type="RuleBase" id="RU000688"/>
    </source>
</evidence>
<protein>
    <submittedName>
        <fullName evidence="14">G protein-coupled receptor 35</fullName>
    </submittedName>
</protein>
<evidence type="ECO:0000256" key="4">
    <source>
        <dbReference type="ARBA" id="ARBA00022989"/>
    </source>
</evidence>
<evidence type="ECO:0000259" key="13">
    <source>
        <dbReference type="PROSITE" id="PS50262"/>
    </source>
</evidence>
<feature type="transmembrane region" description="Helical" evidence="11">
    <location>
        <begin position="275"/>
        <end position="298"/>
    </location>
</feature>
<keyword evidence="2" id="KW-1003">Cell membrane</keyword>
<evidence type="ECO:0000256" key="2">
    <source>
        <dbReference type="ARBA" id="ARBA00022475"/>
    </source>
</evidence>
<dbReference type="Gene3D" id="1.20.1070.10">
    <property type="entry name" value="Rhodopsin 7-helix transmembrane proteins"/>
    <property type="match status" value="1"/>
</dbReference>
<evidence type="ECO:0000256" key="1">
    <source>
        <dbReference type="ARBA" id="ARBA00004651"/>
    </source>
</evidence>
<evidence type="ECO:0000256" key="12">
    <source>
        <dbReference type="SAM" id="SignalP"/>
    </source>
</evidence>
<keyword evidence="3 10" id="KW-0812">Transmembrane</keyword>
<reference evidence="14" key="1">
    <citation type="submission" date="2018-09" db="EMBL/GenBank/DDBJ databases">
        <title>Common duck and Muscovy duck high density SNP chip.</title>
        <authorList>
            <person name="Vignal A."/>
            <person name="Thebault N."/>
            <person name="Warren W.C."/>
        </authorList>
    </citation>
    <scope>NUCLEOTIDE SEQUENCE [LARGE SCALE GENOMIC DNA]</scope>
</reference>
<reference evidence="14" key="3">
    <citation type="submission" date="2025-09" db="UniProtKB">
        <authorList>
            <consortium name="Ensembl"/>
        </authorList>
    </citation>
    <scope>IDENTIFICATION</scope>
</reference>
<evidence type="ECO:0000256" key="5">
    <source>
        <dbReference type="ARBA" id="ARBA00023040"/>
    </source>
</evidence>
<comment type="subcellular location">
    <subcellularLocation>
        <location evidence="1">Cell membrane</location>
        <topology evidence="1">Multi-pass membrane protein</topology>
    </subcellularLocation>
</comment>
<dbReference type="InterPro" id="IPR000276">
    <property type="entry name" value="GPCR_Rhodpsn"/>
</dbReference>
<evidence type="ECO:0000256" key="6">
    <source>
        <dbReference type="ARBA" id="ARBA00023136"/>
    </source>
</evidence>
<feature type="transmembrane region" description="Helical" evidence="11">
    <location>
        <begin position="116"/>
        <end position="138"/>
    </location>
</feature>
<keyword evidence="7 10" id="KW-0675">Receptor</keyword>
<evidence type="ECO:0000256" key="9">
    <source>
        <dbReference type="ARBA" id="ARBA00023224"/>
    </source>
</evidence>
<dbReference type="GO" id="GO:0005886">
    <property type="term" value="C:plasma membrane"/>
    <property type="evidence" value="ECO:0007669"/>
    <property type="project" value="UniProtKB-SubCell"/>
</dbReference>
<organism evidence="14 15">
    <name type="scientific">Cairina moschata</name>
    <name type="common">Muscovy duck</name>
    <dbReference type="NCBI Taxonomy" id="8855"/>
    <lineage>
        <taxon>Eukaryota</taxon>
        <taxon>Metazoa</taxon>
        <taxon>Chordata</taxon>
        <taxon>Craniata</taxon>
        <taxon>Vertebrata</taxon>
        <taxon>Euteleostomi</taxon>
        <taxon>Archelosauria</taxon>
        <taxon>Archosauria</taxon>
        <taxon>Dinosauria</taxon>
        <taxon>Saurischia</taxon>
        <taxon>Theropoda</taxon>
        <taxon>Coelurosauria</taxon>
        <taxon>Aves</taxon>
        <taxon>Neognathae</taxon>
        <taxon>Galloanserae</taxon>
        <taxon>Anseriformes</taxon>
        <taxon>Anatidae</taxon>
        <taxon>Anatinae</taxon>
        <taxon>Cairina</taxon>
    </lineage>
</organism>
<feature type="transmembrane region" description="Helical" evidence="11">
    <location>
        <begin position="150"/>
        <end position="171"/>
    </location>
</feature>
<keyword evidence="8" id="KW-0325">Glycoprotein</keyword>
<dbReference type="Proteomes" id="UP000694556">
    <property type="component" value="Chromosome 9"/>
</dbReference>
<dbReference type="FunFam" id="1.20.1070.10:FF:000142">
    <property type="entry name" value="G protein-coupled receptor 55"/>
    <property type="match status" value="1"/>
</dbReference>
<evidence type="ECO:0000256" key="8">
    <source>
        <dbReference type="ARBA" id="ARBA00023180"/>
    </source>
</evidence>
<evidence type="ECO:0000313" key="15">
    <source>
        <dbReference type="Proteomes" id="UP000694556"/>
    </source>
</evidence>
<comment type="similarity">
    <text evidence="10">Belongs to the G-protein coupled receptor 1 family.</text>
</comment>
<sequence>MRMWGKLAVSWSHSGFLAEQLAVLLNAAWEALCPHPGSAETEVSSHRSHNITSHPHIRTMNESNSCSVTDIEVNRHVRLTEFALYILIFSFGSIFNALALWVFFCKIEKWTETRVYTINLIFADCFIICILPFMAYLIWNKSVRDELCQFIEAMYFINMVVSIYVISFISIDRYIAIKYPLKARTCRSPSKAALLCGLLWVSVIIGATLRFQKRHATFCFQKDATIPIAQALLSIFFIFSLPLAILTFCSIEIIRNLKRQLKTNSMEEKLIQKALYIIYANLIVFLICFLPTHLGVLFRFIMEYVGTSCFLSQVMMDFFALTRCIATSNCCLDSVCYYFVTKEFQEAILLPKSSTDKTNQTQSLQINTC</sequence>
<proteinExistence type="inferred from homology"/>
<dbReference type="SUPFAM" id="SSF81321">
    <property type="entry name" value="Family A G protein-coupled receptor-like"/>
    <property type="match status" value="1"/>
</dbReference>
<feature type="transmembrane region" description="Helical" evidence="11">
    <location>
        <begin position="231"/>
        <end position="254"/>
    </location>
</feature>
<dbReference type="GO" id="GO:0035025">
    <property type="term" value="P:positive regulation of Rho protein signal transduction"/>
    <property type="evidence" value="ECO:0007669"/>
    <property type="project" value="TreeGrafter"/>
</dbReference>
<keyword evidence="4 11" id="KW-1133">Transmembrane helix</keyword>
<dbReference type="PRINTS" id="PR00237">
    <property type="entry name" value="GPCRRHODOPSN"/>
</dbReference>
<evidence type="ECO:0000256" key="11">
    <source>
        <dbReference type="SAM" id="Phobius"/>
    </source>
</evidence>
<dbReference type="Pfam" id="PF00001">
    <property type="entry name" value="7tm_1"/>
    <property type="match status" value="1"/>
</dbReference>
<reference evidence="14" key="2">
    <citation type="submission" date="2025-08" db="UniProtKB">
        <authorList>
            <consortium name="Ensembl"/>
        </authorList>
    </citation>
    <scope>IDENTIFICATION</scope>
</reference>
<dbReference type="InterPro" id="IPR017452">
    <property type="entry name" value="GPCR_Rhodpsn_7TM"/>
</dbReference>
<dbReference type="PANTHER" id="PTHR24232">
    <property type="entry name" value="G-PROTEIN COUPLED RECEPTOR"/>
    <property type="match status" value="1"/>
</dbReference>
<evidence type="ECO:0000256" key="3">
    <source>
        <dbReference type="ARBA" id="ARBA00022692"/>
    </source>
</evidence>
<keyword evidence="12" id="KW-0732">Signal</keyword>
<dbReference type="GO" id="GO:0007200">
    <property type="term" value="P:phospholipase C-activating G protein-coupled receptor signaling pathway"/>
    <property type="evidence" value="ECO:0007669"/>
    <property type="project" value="TreeGrafter"/>
</dbReference>
<keyword evidence="9 10" id="KW-0807">Transducer</keyword>
<dbReference type="CDD" id="cd15164">
    <property type="entry name" value="7tmA_GPR35-like"/>
    <property type="match status" value="1"/>
</dbReference>
<name>A0A8C3GDG9_CAIMO</name>
<feature type="transmembrane region" description="Helical" evidence="11">
    <location>
        <begin position="82"/>
        <end position="104"/>
    </location>
</feature>
<dbReference type="InterPro" id="IPR044734">
    <property type="entry name" value="GPR35_7tmA"/>
</dbReference>
<dbReference type="PROSITE" id="PS50262">
    <property type="entry name" value="G_PROTEIN_RECEP_F1_2"/>
    <property type="match status" value="1"/>
</dbReference>